<accession>A0A1S7LGD8</accession>
<sequence>MSSLTIWPFTTRTLSPTVTAITRPVTDPLGLMKYTFARHFWYTLFSLKNQAASDL</sequence>
<evidence type="ECO:0000313" key="1">
    <source>
        <dbReference type="EMBL" id="CRH06005.1"/>
    </source>
</evidence>
<protein>
    <submittedName>
        <fullName evidence="1">Uncharacterized protein</fullName>
    </submittedName>
</protein>
<reference evidence="1" key="1">
    <citation type="submission" date="2015-04" db="EMBL/GenBank/DDBJ databases">
        <authorList>
            <person name="Syromyatnikov M.Y."/>
            <person name="Popov V.N."/>
        </authorList>
    </citation>
    <scope>NUCLEOTIDE SEQUENCE</scope>
    <source>
        <strain evidence="1">MO-1</strain>
    </source>
</reference>
<proteinExistence type="predicted"/>
<name>A0A1S7LGD8_MAGMO</name>
<organism evidence="1">
    <name type="scientific">Magnetococcus massalia (strain MO-1)</name>
    <dbReference type="NCBI Taxonomy" id="451514"/>
    <lineage>
        <taxon>Bacteria</taxon>
        <taxon>Pseudomonadati</taxon>
        <taxon>Pseudomonadota</taxon>
        <taxon>Magnetococcia</taxon>
        <taxon>Magnetococcales</taxon>
        <taxon>Magnetococcaceae</taxon>
        <taxon>Magnetococcus</taxon>
    </lineage>
</organism>
<gene>
    <name evidence="1" type="ORF">MAGMO_1829</name>
</gene>
<dbReference type="AlphaFoldDB" id="A0A1S7LGD8"/>
<dbReference type="EMBL" id="LO017727">
    <property type="protein sequence ID" value="CRH06005.1"/>
    <property type="molecule type" value="Genomic_DNA"/>
</dbReference>